<dbReference type="InterPro" id="IPR039536">
    <property type="entry name" value="TetR_C_Proteobacteria"/>
</dbReference>
<dbReference type="PANTHER" id="PTHR30055:SF234">
    <property type="entry name" value="HTH-TYPE TRANSCRIPTIONAL REGULATOR BETI"/>
    <property type="match status" value="1"/>
</dbReference>
<dbReference type="GO" id="GO:0000976">
    <property type="term" value="F:transcription cis-regulatory region binding"/>
    <property type="evidence" value="ECO:0007669"/>
    <property type="project" value="TreeGrafter"/>
</dbReference>
<protein>
    <recommendedName>
        <fullName evidence="5">HTH tetR-type domain-containing protein</fullName>
    </recommendedName>
</protein>
<dbReference type="Pfam" id="PF00440">
    <property type="entry name" value="TetR_N"/>
    <property type="match status" value="1"/>
</dbReference>
<feature type="domain" description="HTH tetR-type" evidence="5">
    <location>
        <begin position="6"/>
        <end position="66"/>
    </location>
</feature>
<dbReference type="GO" id="GO:0003700">
    <property type="term" value="F:DNA-binding transcription factor activity"/>
    <property type="evidence" value="ECO:0007669"/>
    <property type="project" value="TreeGrafter"/>
</dbReference>
<dbReference type="OrthoDB" id="3196926at2"/>
<accession>A0A255XMR5</accession>
<proteinExistence type="predicted"/>
<evidence type="ECO:0000313" key="7">
    <source>
        <dbReference type="Proteomes" id="UP000216361"/>
    </source>
</evidence>
<dbReference type="EMBL" id="NOXS01000033">
    <property type="protein sequence ID" value="OYQ18171.1"/>
    <property type="molecule type" value="Genomic_DNA"/>
</dbReference>
<dbReference type="InterPro" id="IPR001647">
    <property type="entry name" value="HTH_TetR"/>
</dbReference>
<dbReference type="PROSITE" id="PS50977">
    <property type="entry name" value="HTH_TETR_2"/>
    <property type="match status" value="1"/>
</dbReference>
<keyword evidence="3" id="KW-0804">Transcription</keyword>
<keyword evidence="7" id="KW-1185">Reference proteome</keyword>
<evidence type="ECO:0000256" key="4">
    <source>
        <dbReference type="PROSITE-ProRule" id="PRU00335"/>
    </source>
</evidence>
<organism evidence="6 7">
    <name type="scientific">Elstera cyanobacteriorum</name>
    <dbReference type="NCBI Taxonomy" id="2022747"/>
    <lineage>
        <taxon>Bacteria</taxon>
        <taxon>Pseudomonadati</taxon>
        <taxon>Pseudomonadota</taxon>
        <taxon>Alphaproteobacteria</taxon>
        <taxon>Rhodospirillales</taxon>
        <taxon>Rhodospirillaceae</taxon>
        <taxon>Elstera</taxon>
    </lineage>
</organism>
<dbReference type="AlphaFoldDB" id="A0A255XMR5"/>
<reference evidence="6 7" key="1">
    <citation type="submission" date="2017-07" db="EMBL/GenBank/DDBJ databases">
        <title>Elstera cyanobacteriorum sp. nov., a novel bacterium isolated from cyanobacterial aggregates in a eutrophic lake.</title>
        <authorList>
            <person name="Cai H."/>
        </authorList>
    </citation>
    <scope>NUCLEOTIDE SEQUENCE [LARGE SCALE GENOMIC DNA]</scope>
    <source>
        <strain evidence="6 7">TH019</strain>
    </source>
</reference>
<evidence type="ECO:0000256" key="3">
    <source>
        <dbReference type="ARBA" id="ARBA00023163"/>
    </source>
</evidence>
<evidence type="ECO:0000256" key="1">
    <source>
        <dbReference type="ARBA" id="ARBA00023015"/>
    </source>
</evidence>
<dbReference type="RefSeq" id="WP_094409732.1">
    <property type="nucleotide sequence ID" value="NZ_BMJZ01000002.1"/>
</dbReference>
<dbReference type="InterPro" id="IPR050109">
    <property type="entry name" value="HTH-type_TetR-like_transc_reg"/>
</dbReference>
<dbReference type="PANTHER" id="PTHR30055">
    <property type="entry name" value="HTH-TYPE TRANSCRIPTIONAL REGULATOR RUTR"/>
    <property type="match status" value="1"/>
</dbReference>
<dbReference type="Proteomes" id="UP000216361">
    <property type="component" value="Unassembled WGS sequence"/>
</dbReference>
<evidence type="ECO:0000313" key="6">
    <source>
        <dbReference type="EMBL" id="OYQ18171.1"/>
    </source>
</evidence>
<dbReference type="Pfam" id="PF14246">
    <property type="entry name" value="TetR_C_7"/>
    <property type="match status" value="1"/>
</dbReference>
<comment type="caution">
    <text evidence="6">The sequence shown here is derived from an EMBL/GenBank/DDBJ whole genome shotgun (WGS) entry which is preliminary data.</text>
</comment>
<dbReference type="SUPFAM" id="SSF46689">
    <property type="entry name" value="Homeodomain-like"/>
    <property type="match status" value="1"/>
</dbReference>
<dbReference type="Gene3D" id="1.10.10.60">
    <property type="entry name" value="Homeodomain-like"/>
    <property type="match status" value="1"/>
</dbReference>
<feature type="DNA-binding region" description="H-T-H motif" evidence="4">
    <location>
        <begin position="29"/>
        <end position="48"/>
    </location>
</feature>
<evidence type="ECO:0000256" key="2">
    <source>
        <dbReference type="ARBA" id="ARBA00023125"/>
    </source>
</evidence>
<evidence type="ECO:0000259" key="5">
    <source>
        <dbReference type="PROSITE" id="PS50977"/>
    </source>
</evidence>
<keyword evidence="2 4" id="KW-0238">DNA-binding</keyword>
<sequence length="199" mass="21173">MPTPDPNRRNQILTHAEAILRSGGLAALTTNALAKAARCSKETLYDLFADRDALIAAVIDRQAEALNAALTEGLSGGDPAAQLVRVGERLLDLLTSDTGLAINRAALGDPSGRWSALLLAHGRNRSAPLILDLLARWRAAGGIGFSDVRPVYQAFYGLLIGDRQIAALHRAPEARPSQAERRDAAEWAVAGLARLFPAP</sequence>
<dbReference type="InterPro" id="IPR009057">
    <property type="entry name" value="Homeodomain-like_sf"/>
</dbReference>
<name>A0A255XMR5_9PROT</name>
<dbReference type="Gene3D" id="1.10.357.10">
    <property type="entry name" value="Tetracycline Repressor, domain 2"/>
    <property type="match status" value="1"/>
</dbReference>
<gene>
    <name evidence="6" type="ORF">CHR90_14545</name>
</gene>
<keyword evidence="1" id="KW-0805">Transcription regulation</keyword>